<name>A0A292YSX1_9BACL</name>
<dbReference type="InterPro" id="IPR039356">
    <property type="entry name" value="YfbR/HDDC2"/>
</dbReference>
<dbReference type="Gene3D" id="1.10.3210.10">
    <property type="entry name" value="Hypothetical protein af1432"/>
    <property type="match status" value="1"/>
</dbReference>
<dbReference type="AlphaFoldDB" id="A0A292YSX1"/>
<dbReference type="EMBL" id="BDUF01000106">
    <property type="protein sequence ID" value="GAX91580.1"/>
    <property type="molecule type" value="Genomic_DNA"/>
</dbReference>
<dbReference type="PANTHER" id="PTHR11845:SF13">
    <property type="entry name" value="5'-DEOXYNUCLEOTIDASE HDDC2"/>
    <property type="match status" value="1"/>
</dbReference>
<accession>A0A292YSX1</accession>
<dbReference type="SMART" id="SM00471">
    <property type="entry name" value="HDc"/>
    <property type="match status" value="1"/>
</dbReference>
<dbReference type="GO" id="GO:0002953">
    <property type="term" value="F:5'-deoxynucleotidase activity"/>
    <property type="evidence" value="ECO:0007669"/>
    <property type="project" value="InterPro"/>
</dbReference>
<keyword evidence="4" id="KW-1185">Reference proteome</keyword>
<dbReference type="InterPro" id="IPR003607">
    <property type="entry name" value="HD/PDEase_dom"/>
</dbReference>
<evidence type="ECO:0000313" key="3">
    <source>
        <dbReference type="EMBL" id="GAX91580.1"/>
    </source>
</evidence>
<feature type="domain" description="HD/PDEase" evidence="2">
    <location>
        <begin position="25"/>
        <end position="149"/>
    </location>
</feature>
<sequence length="192" mass="22061">MESHFFAYIYRLRFIERWSLMRNVVKENVAEHTFHVALLTHMLCTIANEVFHKQVPTDNIVSMALFHDLTEVFTGDVPTPVKHHNANILANFRELEQMAAERMAHMVPAELQAVYNPLILEKVDPELSIWIKAADLLDAYIKCVTEEAAGNREFVVAKVQTEQKLRALGLPEVDYFLTHFAPSLQKTLDELS</sequence>
<evidence type="ECO:0000256" key="1">
    <source>
        <dbReference type="ARBA" id="ARBA00022801"/>
    </source>
</evidence>
<gene>
    <name evidence="3" type="ORF">EFBL_3270</name>
</gene>
<comment type="caution">
    <text evidence="3">The sequence shown here is derived from an EMBL/GenBank/DDBJ whole genome shotgun (WGS) entry which is preliminary data.</text>
</comment>
<evidence type="ECO:0000313" key="4">
    <source>
        <dbReference type="Proteomes" id="UP000217785"/>
    </source>
</evidence>
<keyword evidence="1" id="KW-0378">Hydrolase</keyword>
<reference evidence="4" key="1">
    <citation type="submission" date="2017-07" db="EMBL/GenBank/DDBJ databases">
        <title>Draft genome sequence of Effusibacillus lacus strain skLN1.</title>
        <authorList>
            <person name="Watanabe M."/>
            <person name="Kojima H."/>
            <person name="Fukui M."/>
        </authorList>
    </citation>
    <scope>NUCLEOTIDE SEQUENCE [LARGE SCALE GENOMIC DNA]</scope>
    <source>
        <strain evidence="4">skLN1</strain>
    </source>
</reference>
<dbReference type="NCBIfam" id="NF003009">
    <property type="entry name" value="PRK03826.1"/>
    <property type="match status" value="1"/>
</dbReference>
<dbReference type="OrthoDB" id="9812744at2"/>
<organism evidence="3 4">
    <name type="scientific">Effusibacillus lacus</name>
    <dbReference type="NCBI Taxonomy" id="1348429"/>
    <lineage>
        <taxon>Bacteria</taxon>
        <taxon>Bacillati</taxon>
        <taxon>Bacillota</taxon>
        <taxon>Bacilli</taxon>
        <taxon>Bacillales</taxon>
        <taxon>Alicyclobacillaceae</taxon>
        <taxon>Effusibacillus</taxon>
    </lineage>
</organism>
<dbReference type="Proteomes" id="UP000217785">
    <property type="component" value="Unassembled WGS sequence"/>
</dbReference>
<evidence type="ECO:0000259" key="2">
    <source>
        <dbReference type="SMART" id="SM00471"/>
    </source>
</evidence>
<protein>
    <submittedName>
        <fullName evidence="3">5'-deoxynucleotidase</fullName>
    </submittedName>
</protein>
<dbReference type="RefSeq" id="WP_096183528.1">
    <property type="nucleotide sequence ID" value="NZ_BDUF01000106.1"/>
</dbReference>
<dbReference type="Pfam" id="PF12917">
    <property type="entry name" value="YfbR-like"/>
    <property type="match status" value="1"/>
</dbReference>
<dbReference type="PANTHER" id="PTHR11845">
    <property type="entry name" value="5'-DEOXYNUCLEOTIDASE HDDC2"/>
    <property type="match status" value="1"/>
</dbReference>
<proteinExistence type="predicted"/>
<dbReference type="SUPFAM" id="SSF109604">
    <property type="entry name" value="HD-domain/PDEase-like"/>
    <property type="match status" value="1"/>
</dbReference>
<dbReference type="GO" id="GO:0005737">
    <property type="term" value="C:cytoplasm"/>
    <property type="evidence" value="ECO:0007669"/>
    <property type="project" value="TreeGrafter"/>
</dbReference>